<dbReference type="RefSeq" id="WP_234863111.1">
    <property type="nucleotide sequence ID" value="NZ_JAKEVZ010000026.1"/>
</dbReference>
<name>A0ABS9C026_9BACT</name>
<sequence>MTQEQNNWTNDLSVELKAFFENRDYGEDLSQFYFGLITLKPEFDQFFKMKRPRQRPGERPSYFDGIEIKSNNCVEIDCKIEFSQVSALKKDKLIEKVYDELLTESDCLTRLSKLKKFDFESYKSDLENYLIDKKYKRINTVANRVDGLANRQVITS</sequence>
<keyword evidence="2" id="KW-1185">Reference proteome</keyword>
<protein>
    <submittedName>
        <fullName evidence="1">Uncharacterized protein</fullName>
    </submittedName>
</protein>
<comment type="caution">
    <text evidence="1">The sequence shown here is derived from an EMBL/GenBank/DDBJ whole genome shotgun (WGS) entry which is preliminary data.</text>
</comment>
<reference evidence="1 2" key="1">
    <citation type="submission" date="2022-01" db="EMBL/GenBank/DDBJ databases">
        <title>Mariniradius saccharolyticus sp. nov., isolated from sediment of a river.</title>
        <authorList>
            <person name="Liu H."/>
        </authorList>
    </citation>
    <scope>NUCLEOTIDE SEQUENCE [LARGE SCALE GENOMIC DNA]</scope>
    <source>
        <strain evidence="1 2">RY-2</strain>
    </source>
</reference>
<dbReference type="EMBL" id="JAKEVZ010000026">
    <property type="protein sequence ID" value="MCF1753314.1"/>
    <property type="molecule type" value="Genomic_DNA"/>
</dbReference>
<organism evidence="1 2">
    <name type="scientific">Mariniradius sediminis</name>
    <dbReference type="NCBI Taxonomy" id="2909237"/>
    <lineage>
        <taxon>Bacteria</taxon>
        <taxon>Pseudomonadati</taxon>
        <taxon>Bacteroidota</taxon>
        <taxon>Cytophagia</taxon>
        <taxon>Cytophagales</taxon>
        <taxon>Cyclobacteriaceae</taxon>
        <taxon>Mariniradius</taxon>
    </lineage>
</organism>
<evidence type="ECO:0000313" key="1">
    <source>
        <dbReference type="EMBL" id="MCF1753314.1"/>
    </source>
</evidence>
<evidence type="ECO:0000313" key="2">
    <source>
        <dbReference type="Proteomes" id="UP001201449"/>
    </source>
</evidence>
<proteinExistence type="predicted"/>
<accession>A0ABS9C026</accession>
<gene>
    <name evidence="1" type="ORF">L0U89_19795</name>
</gene>
<dbReference type="Proteomes" id="UP001201449">
    <property type="component" value="Unassembled WGS sequence"/>
</dbReference>